<dbReference type="AlphaFoldDB" id="A0A1G4IY78"/>
<evidence type="ECO:0000256" key="5">
    <source>
        <dbReference type="ARBA" id="ARBA00022517"/>
    </source>
</evidence>
<dbReference type="STRING" id="1266660.A0A1G4IY78"/>
<proteinExistence type="inferred from homology"/>
<keyword evidence="10" id="KW-1185">Reference proteome</keyword>
<dbReference type="Pfam" id="PF15341">
    <property type="entry name" value="SLX9"/>
    <property type="match status" value="1"/>
</dbReference>
<reference evidence="10" key="1">
    <citation type="submission" date="2016-03" db="EMBL/GenBank/DDBJ databases">
        <authorList>
            <person name="Devillers H."/>
        </authorList>
    </citation>
    <scope>NUCLEOTIDE SEQUENCE [LARGE SCALE GENOMIC DNA]</scope>
</reference>
<dbReference type="GO" id="GO:0000462">
    <property type="term" value="P:maturation of SSU-rRNA from tricistronic rRNA transcript (SSU-rRNA, 5.8S rRNA, LSU-rRNA)"/>
    <property type="evidence" value="ECO:0007669"/>
    <property type="project" value="EnsemblFungi"/>
</dbReference>
<sequence length="205" mass="22789">MVAKKRNQLRTKAALRLGQPKDTQTSDATIPLQLPEDPKAYLHQARESKKDKLLSKSQSFLAKLQEKSSLNGAISKSALRRRKRKIRDQLKPRMEDLLVSLEEDGVKGATADSSDASDDENSSLSQVTPASGSTYAGVTRVTTLKTPTESGSVTLKKNQPSIRNQRGAKQLVQQESVRFQDVLQNKQFQQNPFAALKEVIKMQKN</sequence>
<feature type="compositionally biased region" description="Basic and acidic residues" evidence="8">
    <location>
        <begin position="36"/>
        <end position="54"/>
    </location>
</feature>
<organism evidence="9 10">
    <name type="scientific">Lachancea dasiensis</name>
    <dbReference type="NCBI Taxonomy" id="1072105"/>
    <lineage>
        <taxon>Eukaryota</taxon>
        <taxon>Fungi</taxon>
        <taxon>Dikarya</taxon>
        <taxon>Ascomycota</taxon>
        <taxon>Saccharomycotina</taxon>
        <taxon>Saccharomycetes</taxon>
        <taxon>Saccharomycetales</taxon>
        <taxon>Saccharomycetaceae</taxon>
        <taxon>Lachancea</taxon>
    </lineage>
</organism>
<evidence type="ECO:0000256" key="8">
    <source>
        <dbReference type="SAM" id="MobiDB-lite"/>
    </source>
</evidence>
<comment type="subunit">
    <text evidence="3">Interacts with the 35S, 23S and 20S pre-rRNAs and with the U3 snoRNA.</text>
</comment>
<dbReference type="GO" id="GO:0000056">
    <property type="term" value="P:ribosomal small subunit export from nucleus"/>
    <property type="evidence" value="ECO:0007669"/>
    <property type="project" value="EnsemblFungi"/>
</dbReference>
<feature type="region of interest" description="Disordered" evidence="8">
    <location>
        <begin position="1"/>
        <end position="54"/>
    </location>
</feature>
<feature type="region of interest" description="Disordered" evidence="8">
    <location>
        <begin position="105"/>
        <end position="167"/>
    </location>
</feature>
<feature type="region of interest" description="Disordered" evidence="8">
    <location>
        <begin position="71"/>
        <end position="91"/>
    </location>
</feature>
<name>A0A1G4IY78_9SACH</name>
<dbReference type="Proteomes" id="UP000190274">
    <property type="component" value="Chromosome C"/>
</dbReference>
<gene>
    <name evidence="9" type="ORF">LADA_0C03312G</name>
</gene>
<comment type="similarity">
    <text evidence="2">Belongs to the SLX9 family.</text>
</comment>
<comment type="function">
    <text evidence="7">Involved in ribosome biogenesis. Required for normal pre-rRNA processing in internal transcribed spacer 1 (ITS1). May be involved in the movements of the replication forks.</text>
</comment>
<feature type="compositionally biased region" description="Polar residues" evidence="8">
    <location>
        <begin position="126"/>
        <end position="164"/>
    </location>
</feature>
<keyword evidence="5" id="KW-0690">Ribosome biogenesis</keyword>
<evidence type="ECO:0000256" key="7">
    <source>
        <dbReference type="ARBA" id="ARBA00025083"/>
    </source>
</evidence>
<evidence type="ECO:0000313" key="9">
    <source>
        <dbReference type="EMBL" id="SCU82148.1"/>
    </source>
</evidence>
<protein>
    <recommendedName>
        <fullName evidence="4">Ribosome biogenesis protein SLX9</fullName>
    </recommendedName>
</protein>
<comment type="subcellular location">
    <subcellularLocation>
        <location evidence="1">Nucleus</location>
        <location evidence="1">Nucleolus</location>
    </subcellularLocation>
</comment>
<accession>A0A1G4IY78</accession>
<evidence type="ECO:0000256" key="2">
    <source>
        <dbReference type="ARBA" id="ARBA00011022"/>
    </source>
</evidence>
<keyword evidence="6" id="KW-0539">Nucleus</keyword>
<dbReference type="GO" id="GO:0030688">
    <property type="term" value="C:preribosome, small subunit precursor"/>
    <property type="evidence" value="ECO:0007669"/>
    <property type="project" value="EnsemblFungi"/>
</dbReference>
<dbReference type="OrthoDB" id="4068648at2759"/>
<evidence type="ECO:0000256" key="1">
    <source>
        <dbReference type="ARBA" id="ARBA00004604"/>
    </source>
</evidence>
<evidence type="ECO:0000256" key="3">
    <source>
        <dbReference type="ARBA" id="ARBA00011523"/>
    </source>
</evidence>
<dbReference type="GO" id="GO:0032040">
    <property type="term" value="C:small-subunit processome"/>
    <property type="evidence" value="ECO:0007669"/>
    <property type="project" value="EnsemblFungi"/>
</dbReference>
<evidence type="ECO:0000313" key="10">
    <source>
        <dbReference type="Proteomes" id="UP000190274"/>
    </source>
</evidence>
<evidence type="ECO:0000256" key="4">
    <source>
        <dbReference type="ARBA" id="ARBA00021321"/>
    </source>
</evidence>
<dbReference type="GO" id="GO:0030686">
    <property type="term" value="C:90S preribosome"/>
    <property type="evidence" value="ECO:0007669"/>
    <property type="project" value="EnsemblFungi"/>
</dbReference>
<dbReference type="InterPro" id="IPR028160">
    <property type="entry name" value="Slx9-like"/>
</dbReference>
<evidence type="ECO:0000256" key="6">
    <source>
        <dbReference type="ARBA" id="ARBA00023242"/>
    </source>
</evidence>
<dbReference type="GO" id="GO:0051880">
    <property type="term" value="F:G-quadruplex DNA binding"/>
    <property type="evidence" value="ECO:0007669"/>
    <property type="project" value="EnsemblFungi"/>
</dbReference>
<dbReference type="EMBL" id="LT598459">
    <property type="protein sequence ID" value="SCU82148.1"/>
    <property type="molecule type" value="Genomic_DNA"/>
</dbReference>